<keyword evidence="10" id="KW-1015">Disulfide bond</keyword>
<dbReference type="Gene3D" id="2.60.40.10">
    <property type="entry name" value="Immunoglobulins"/>
    <property type="match status" value="1"/>
</dbReference>
<evidence type="ECO:0000256" key="10">
    <source>
        <dbReference type="ARBA" id="ARBA00023157"/>
    </source>
</evidence>
<evidence type="ECO:0000256" key="1">
    <source>
        <dbReference type="ARBA" id="ARBA00004316"/>
    </source>
</evidence>
<evidence type="ECO:0000256" key="6">
    <source>
        <dbReference type="ARBA" id="ARBA00022843"/>
    </source>
</evidence>
<name>A0A4U5UI42_COLLU</name>
<evidence type="ECO:0000313" key="21">
    <source>
        <dbReference type="Proteomes" id="UP000298787"/>
    </source>
</evidence>
<dbReference type="InterPro" id="IPR013783">
    <property type="entry name" value="Ig-like_fold"/>
</dbReference>
<keyword evidence="5 17" id="KW-0732">Signal</keyword>
<dbReference type="InterPro" id="IPR007110">
    <property type="entry name" value="Ig-like_dom"/>
</dbReference>
<keyword evidence="12" id="KW-0325">Glycoprotein</keyword>
<evidence type="ECO:0000259" key="18">
    <source>
        <dbReference type="PROSITE" id="PS50262"/>
    </source>
</evidence>
<proteinExistence type="predicted"/>
<evidence type="ECO:0000256" key="11">
    <source>
        <dbReference type="ARBA" id="ARBA00023170"/>
    </source>
</evidence>
<feature type="chain" id="PRO_5020322403" evidence="17">
    <location>
        <begin position="20"/>
        <end position="684"/>
    </location>
</feature>
<keyword evidence="14" id="KW-0966">Cell projection</keyword>
<dbReference type="PANTHER" id="PTHR46216">
    <property type="entry name" value="PROSAPOSIN RECEPTOR GPR37 FAMILY MEMBER"/>
    <property type="match status" value="1"/>
</dbReference>
<keyword evidence="3" id="KW-1003">Cell membrane</keyword>
<evidence type="ECO:0000256" key="14">
    <source>
        <dbReference type="ARBA" id="ARBA00023273"/>
    </source>
</evidence>
<keyword evidence="21" id="KW-1185">Reference proteome</keyword>
<evidence type="ECO:0000256" key="3">
    <source>
        <dbReference type="ARBA" id="ARBA00022475"/>
    </source>
</evidence>
<keyword evidence="11 20" id="KW-0675">Receptor</keyword>
<feature type="signal peptide" evidence="17">
    <location>
        <begin position="1"/>
        <end position="19"/>
    </location>
</feature>
<dbReference type="SUPFAM" id="SSF81321">
    <property type="entry name" value="Family A G protein-coupled receptor-like"/>
    <property type="match status" value="1"/>
</dbReference>
<keyword evidence="4 16" id="KW-0812">Transmembrane</keyword>
<evidence type="ECO:0000256" key="12">
    <source>
        <dbReference type="ARBA" id="ARBA00023180"/>
    </source>
</evidence>
<dbReference type="GO" id="GO:0008528">
    <property type="term" value="F:G protein-coupled peptide receptor activity"/>
    <property type="evidence" value="ECO:0007669"/>
    <property type="project" value="TreeGrafter"/>
</dbReference>
<evidence type="ECO:0000256" key="8">
    <source>
        <dbReference type="ARBA" id="ARBA00023040"/>
    </source>
</evidence>
<evidence type="ECO:0000256" key="2">
    <source>
        <dbReference type="ARBA" id="ARBA00004651"/>
    </source>
</evidence>
<dbReference type="InterPro" id="IPR003909">
    <property type="entry name" value="GPR37_orph"/>
</dbReference>
<feature type="region of interest" description="Disordered" evidence="15">
    <location>
        <begin position="127"/>
        <end position="168"/>
    </location>
</feature>
<dbReference type="InterPro" id="IPR000276">
    <property type="entry name" value="GPCR_Rhodpsn"/>
</dbReference>
<keyword evidence="9 16" id="KW-0472">Membrane</keyword>
<dbReference type="InterPro" id="IPR017452">
    <property type="entry name" value="GPCR_Rhodpsn_7TM"/>
</dbReference>
<evidence type="ECO:0000256" key="17">
    <source>
        <dbReference type="SAM" id="SignalP"/>
    </source>
</evidence>
<comment type="subcellular location">
    <subcellularLocation>
        <location evidence="2">Cell membrane</location>
        <topology evidence="2">Multi-pass membrane protein</topology>
    </subcellularLocation>
    <subcellularLocation>
        <location evidence="1">Cell projection</location>
    </subcellularLocation>
</comment>
<sequence>MLLPFSGLLCLWLCSEAGASQFQWKKTKTTFSPHYESTAADRNAQSRRWRTAIGEDNRATRGTSVQALWLDTVNPSPLNQLGTQIPRHAVRKSDAQKEARRLRPEPRAEALRTNKYNATVPLRSGCRPGEVLKQTPHGRTCSLGKHGQNRRHRRSVKSSRRKRGEPMHGTTAAWEALPAAMAQEQEAVPPFGLNTSDYEEDYSLPDFTDTTPLVPVNPRTRGRPVKNPFYPVTAESYGAYAVIITAAIIFSVGIIGNVSVMCIVCHNYYMRSISNSLLANLALWDFVIIFFCLPLVVFHELTKNWLLGEFSCRIIPYLEEKKEKPKELLTPTTTRTAELKSAKADQYNFTEHNTIQNNTAWCSWEQGQEKRMNESSGGHLYLIPQSNNQLAGSTWREGETLRWWASQSSVGMFGPLEFWTTGKRRFSGGMLMRSGAGVVPEPELCNMSVVQSTIISEIEVWTDRATRVASSSVMNVHPALKSGSCGFFGSKITFRDPKTRHIRTHHHLDNMTAPSFSLLLGLTVLLFGLTVSADHSIFLEYPNPAIAGNDVTLRCKTRDSFTNVWYFFRNGSFFGHSDTGEFTINNVQHSDEGLYWCSTGLFSQSSKIWLSVKDPDPSSLLLVRLLCHLLVVSLYFTSTILMVSIYCGKRKGNTTAITMETDSRVEGGQGQAVDYDHVTAVYDF</sequence>
<evidence type="ECO:0000256" key="7">
    <source>
        <dbReference type="ARBA" id="ARBA00022989"/>
    </source>
</evidence>
<feature type="region of interest" description="Disordered" evidence="15">
    <location>
        <begin position="88"/>
        <end position="111"/>
    </location>
</feature>
<dbReference type="InterPro" id="IPR003599">
    <property type="entry name" value="Ig_sub"/>
</dbReference>
<feature type="domain" description="G-protein coupled receptors family 1 profile" evidence="18">
    <location>
        <begin position="256"/>
        <end position="318"/>
    </location>
</feature>
<dbReference type="GO" id="GO:0005886">
    <property type="term" value="C:plasma membrane"/>
    <property type="evidence" value="ECO:0007669"/>
    <property type="project" value="UniProtKB-SubCell"/>
</dbReference>
<dbReference type="EMBL" id="CM014084">
    <property type="protein sequence ID" value="TKS73841.1"/>
    <property type="molecule type" value="Genomic_DNA"/>
</dbReference>
<dbReference type="GO" id="GO:0042995">
    <property type="term" value="C:cell projection"/>
    <property type="evidence" value="ECO:0007669"/>
    <property type="project" value="UniProtKB-SubCell"/>
</dbReference>
<dbReference type="Gene3D" id="1.20.1070.10">
    <property type="entry name" value="Rhodopsin 7-helix transmembrane proteins"/>
    <property type="match status" value="1"/>
</dbReference>
<dbReference type="AlphaFoldDB" id="A0A4U5UI42"/>
<protein>
    <submittedName>
        <fullName evidence="20">G-protein coupled receptor 37</fullName>
    </submittedName>
</protein>
<dbReference type="SUPFAM" id="SSF48726">
    <property type="entry name" value="Immunoglobulin"/>
    <property type="match status" value="1"/>
</dbReference>
<keyword evidence="13" id="KW-0807">Transducer</keyword>
<feature type="transmembrane region" description="Helical" evidence="16">
    <location>
        <begin position="277"/>
        <end position="298"/>
    </location>
</feature>
<dbReference type="PANTHER" id="PTHR46216:SF3">
    <property type="entry name" value="PROSAPOSIN RECEPTOR GPR37"/>
    <property type="match status" value="1"/>
</dbReference>
<reference evidence="20 21" key="1">
    <citation type="submission" date="2019-01" db="EMBL/GenBank/DDBJ databases">
        <title>Genome Assembly of Collichthys lucidus.</title>
        <authorList>
            <person name="Cai M."/>
            <person name="Xiao S."/>
        </authorList>
    </citation>
    <scope>NUCLEOTIDE SEQUENCE [LARGE SCALE GENOMIC DNA]</scope>
    <source>
        <strain evidence="20">JT15FE1705JMU</strain>
        <tissue evidence="20">Muscle</tissue>
    </source>
</reference>
<dbReference type="InterPro" id="IPR036179">
    <property type="entry name" value="Ig-like_dom_sf"/>
</dbReference>
<organism evidence="20 21">
    <name type="scientific">Collichthys lucidus</name>
    <name type="common">Big head croaker</name>
    <name type="synonym">Sciaena lucida</name>
    <dbReference type="NCBI Taxonomy" id="240159"/>
    <lineage>
        <taxon>Eukaryota</taxon>
        <taxon>Metazoa</taxon>
        <taxon>Chordata</taxon>
        <taxon>Craniata</taxon>
        <taxon>Vertebrata</taxon>
        <taxon>Euteleostomi</taxon>
        <taxon>Actinopterygii</taxon>
        <taxon>Neopterygii</taxon>
        <taxon>Teleostei</taxon>
        <taxon>Neoteleostei</taxon>
        <taxon>Acanthomorphata</taxon>
        <taxon>Eupercaria</taxon>
        <taxon>Sciaenidae</taxon>
        <taxon>Collichthys</taxon>
    </lineage>
</organism>
<keyword evidence="6" id="KW-0832">Ubl conjugation</keyword>
<feature type="domain" description="Ig-like" evidence="19">
    <location>
        <begin position="514"/>
        <end position="597"/>
    </location>
</feature>
<evidence type="ECO:0000256" key="13">
    <source>
        <dbReference type="ARBA" id="ARBA00023224"/>
    </source>
</evidence>
<feature type="transmembrane region" description="Helical" evidence="16">
    <location>
        <begin position="621"/>
        <end position="643"/>
    </location>
</feature>
<dbReference type="GO" id="GO:0036505">
    <property type="term" value="F:prosaposin receptor activity"/>
    <property type="evidence" value="ECO:0007669"/>
    <property type="project" value="TreeGrafter"/>
</dbReference>
<dbReference type="Proteomes" id="UP000298787">
    <property type="component" value="Chromosome 7"/>
</dbReference>
<evidence type="ECO:0000256" key="15">
    <source>
        <dbReference type="SAM" id="MobiDB-lite"/>
    </source>
</evidence>
<dbReference type="SMART" id="SM00409">
    <property type="entry name" value="IG"/>
    <property type="match status" value="1"/>
</dbReference>
<evidence type="ECO:0000256" key="16">
    <source>
        <dbReference type="SAM" id="Phobius"/>
    </source>
</evidence>
<dbReference type="PROSITE" id="PS50835">
    <property type="entry name" value="IG_LIKE"/>
    <property type="match status" value="1"/>
</dbReference>
<dbReference type="Pfam" id="PF00001">
    <property type="entry name" value="7tm_1"/>
    <property type="match status" value="1"/>
</dbReference>
<feature type="transmembrane region" description="Helical" evidence="16">
    <location>
        <begin position="237"/>
        <end position="265"/>
    </location>
</feature>
<evidence type="ECO:0000256" key="9">
    <source>
        <dbReference type="ARBA" id="ARBA00023136"/>
    </source>
</evidence>
<evidence type="ECO:0000256" key="4">
    <source>
        <dbReference type="ARBA" id="ARBA00022692"/>
    </source>
</evidence>
<feature type="compositionally biased region" description="Basic residues" evidence="15">
    <location>
        <begin position="147"/>
        <end position="163"/>
    </location>
</feature>
<dbReference type="GO" id="GO:0007193">
    <property type="term" value="P:adenylate cyclase-inhibiting G protein-coupled receptor signaling pathway"/>
    <property type="evidence" value="ECO:0007669"/>
    <property type="project" value="TreeGrafter"/>
</dbReference>
<dbReference type="STRING" id="240159.A0A4U5UI42"/>
<dbReference type="PROSITE" id="PS50262">
    <property type="entry name" value="G_PROTEIN_RECEP_F1_2"/>
    <property type="match status" value="1"/>
</dbReference>
<evidence type="ECO:0000256" key="5">
    <source>
        <dbReference type="ARBA" id="ARBA00022729"/>
    </source>
</evidence>
<keyword evidence="8" id="KW-0297">G-protein coupled receptor</keyword>
<dbReference type="GO" id="GO:0043410">
    <property type="term" value="P:positive regulation of MAPK cascade"/>
    <property type="evidence" value="ECO:0007669"/>
    <property type="project" value="TreeGrafter"/>
</dbReference>
<keyword evidence="7 16" id="KW-1133">Transmembrane helix</keyword>
<evidence type="ECO:0000259" key="19">
    <source>
        <dbReference type="PROSITE" id="PS50835"/>
    </source>
</evidence>
<feature type="compositionally biased region" description="Basic and acidic residues" evidence="15">
    <location>
        <begin position="91"/>
        <end position="111"/>
    </location>
</feature>
<evidence type="ECO:0000313" key="20">
    <source>
        <dbReference type="EMBL" id="TKS73841.1"/>
    </source>
</evidence>
<dbReference type="GO" id="GO:0043235">
    <property type="term" value="C:receptor complex"/>
    <property type="evidence" value="ECO:0007669"/>
    <property type="project" value="TreeGrafter"/>
</dbReference>
<accession>A0A4U5UI42</accession>
<gene>
    <name evidence="20" type="ORF">D9C73_007922</name>
</gene>